<accession>A0A7S9HBT0</accession>
<feature type="transmembrane region" description="Helical" evidence="1">
    <location>
        <begin position="146"/>
        <end position="168"/>
    </location>
</feature>
<evidence type="ECO:0000313" key="3">
    <source>
        <dbReference type="Proteomes" id="UP000595095"/>
    </source>
</evidence>
<sequence>MKLKLYPQVLDTRLGTWWEGISTSYWFVPVCMMLMSFCFYWASITSVTYESVEYFVNNHLPDVSRDGAHQILTTIASAIITATSIAFSMTIVALTMASSQFGPRLLRTFMYDKGTQIVLGLLVSTFLFCLFALYKVSNDAPQPASLSLLSGLAVGLATINTFAIIFFIHHIARFIQADEVIYRCYRDCMHDIEEHLPQHRQQDNIAAIPEQLIEDSVYQIALYFEQAGYVQTINITELLQASVPGMQGLDVHVRPGDYVLPDTPVVTIHSRYNHPVTELDGLLVFIVLGSRRTPVQDPEFTVGQLVELGVRALSPGINDPMTAISCLDKLTACCLTMSKRDFPAACITHKNNEIWLKRRTFSLQGIIEMAFNQIRQAGRSHMAVGLHILTCLKQLHQHLPDAAKPLAIEQAHATYELVMSTSQSQADKNDLEIAFTSFRNT</sequence>
<gene>
    <name evidence="2" type="ORF">IT774_08875</name>
</gene>
<dbReference type="InterPro" id="IPR018723">
    <property type="entry name" value="DUF2254_membrane"/>
</dbReference>
<dbReference type="Proteomes" id="UP000595095">
    <property type="component" value="Chromosome"/>
</dbReference>
<keyword evidence="3" id="KW-1185">Reference proteome</keyword>
<dbReference type="RefSeq" id="WP_195809480.1">
    <property type="nucleotide sequence ID" value="NZ_CP064795.1"/>
</dbReference>
<evidence type="ECO:0000256" key="1">
    <source>
        <dbReference type="SAM" id="Phobius"/>
    </source>
</evidence>
<dbReference type="EMBL" id="CP064795">
    <property type="protein sequence ID" value="QPG04384.1"/>
    <property type="molecule type" value="Genomic_DNA"/>
</dbReference>
<dbReference type="KEGG" id="smaa:IT774_08875"/>
<protein>
    <submittedName>
        <fullName evidence="2">DUF2254 domain-containing protein</fullName>
    </submittedName>
</protein>
<evidence type="ECO:0000313" key="2">
    <source>
        <dbReference type="EMBL" id="QPG04384.1"/>
    </source>
</evidence>
<proteinExistence type="predicted"/>
<feature type="transmembrane region" description="Helical" evidence="1">
    <location>
        <begin position="117"/>
        <end position="134"/>
    </location>
</feature>
<keyword evidence="1" id="KW-0812">Transmembrane</keyword>
<feature type="transmembrane region" description="Helical" evidence="1">
    <location>
        <begin position="21"/>
        <end position="42"/>
    </location>
</feature>
<name>A0A7S9HBT0_9ALTE</name>
<reference evidence="2 3" key="1">
    <citation type="submission" date="2020-11" db="EMBL/GenBank/DDBJ databases">
        <title>Complete genome sequence for Salinimonas sp. strain G2-b.</title>
        <authorList>
            <person name="Park S.-J."/>
        </authorList>
    </citation>
    <scope>NUCLEOTIDE SEQUENCE [LARGE SCALE GENOMIC DNA]</scope>
    <source>
        <strain evidence="2 3">G2-b</strain>
    </source>
</reference>
<feature type="transmembrane region" description="Helical" evidence="1">
    <location>
        <begin position="71"/>
        <end position="96"/>
    </location>
</feature>
<keyword evidence="1" id="KW-0472">Membrane</keyword>
<dbReference type="AlphaFoldDB" id="A0A7S9HBT0"/>
<keyword evidence="1" id="KW-1133">Transmembrane helix</keyword>
<dbReference type="Pfam" id="PF10011">
    <property type="entry name" value="DUF2254"/>
    <property type="match status" value="1"/>
</dbReference>
<organism evidence="2 3">
    <name type="scientific">Salinimonas marina</name>
    <dbReference type="NCBI Taxonomy" id="2785918"/>
    <lineage>
        <taxon>Bacteria</taxon>
        <taxon>Pseudomonadati</taxon>
        <taxon>Pseudomonadota</taxon>
        <taxon>Gammaproteobacteria</taxon>
        <taxon>Alteromonadales</taxon>
        <taxon>Alteromonadaceae</taxon>
        <taxon>Alteromonas/Salinimonas group</taxon>
        <taxon>Salinimonas</taxon>
    </lineage>
</organism>